<dbReference type="AlphaFoldDB" id="A0A9P8L7S7"/>
<proteinExistence type="predicted"/>
<evidence type="ECO:0000313" key="10">
    <source>
        <dbReference type="Proteomes" id="UP000750711"/>
    </source>
</evidence>
<keyword evidence="5" id="KW-1015">Disulfide bond</keyword>
<feature type="region of interest" description="Disordered" evidence="7">
    <location>
        <begin position="183"/>
        <end position="223"/>
    </location>
</feature>
<feature type="transmembrane region" description="Helical" evidence="6">
    <location>
        <begin position="6"/>
        <end position="25"/>
    </location>
</feature>
<keyword evidence="6" id="KW-1133">Transmembrane helix</keyword>
<feature type="domain" description="ERV/ALR sulfhydryl oxidase" evidence="8">
    <location>
        <begin position="72"/>
        <end position="174"/>
    </location>
</feature>
<dbReference type="Proteomes" id="UP000750711">
    <property type="component" value="Unassembled WGS sequence"/>
</dbReference>
<dbReference type="GO" id="GO:0016971">
    <property type="term" value="F:flavin-dependent sulfhydryl oxidase activity"/>
    <property type="evidence" value="ECO:0007669"/>
    <property type="project" value="InterPro"/>
</dbReference>
<dbReference type="FunFam" id="1.20.120.310:FF:000002">
    <property type="entry name" value="Sulfhydryl oxidase"/>
    <property type="match status" value="1"/>
</dbReference>
<keyword evidence="3 6" id="KW-0274">FAD</keyword>
<keyword evidence="6" id="KW-0472">Membrane</keyword>
<dbReference type="PANTHER" id="PTHR12645">
    <property type="entry name" value="ALR/ERV"/>
    <property type="match status" value="1"/>
</dbReference>
<evidence type="ECO:0000256" key="7">
    <source>
        <dbReference type="SAM" id="MobiDB-lite"/>
    </source>
</evidence>
<evidence type="ECO:0000256" key="4">
    <source>
        <dbReference type="ARBA" id="ARBA00023002"/>
    </source>
</evidence>
<sequence length="223" mass="24622">MTLVQVHRRALVIVAVTVTFIFVLLRSLPSNPDYSDTPIHHVDASQSMLHGEVIMPTLGNETQKYDTLGQCSGFALFRAELGRAAWKLFHTIMARFPDKPSKDESTALEAYIHLFARLYPCGECAGHFRQILDRYPPQTSSRSSAAAWACHVHNVVNKSLKKPDFDCSKIGDFYKCGCADEDEGSTKGGEGGTVRNSGDAVQKTTTAPTDGERKVRMKLEKEG</sequence>
<accession>A0A9P8L7S7</accession>
<dbReference type="InterPro" id="IPR017905">
    <property type="entry name" value="ERV/ALR_sulphydryl_oxidase"/>
</dbReference>
<evidence type="ECO:0000259" key="8">
    <source>
        <dbReference type="PROSITE" id="PS51324"/>
    </source>
</evidence>
<evidence type="ECO:0000256" key="3">
    <source>
        <dbReference type="ARBA" id="ARBA00022827"/>
    </source>
</evidence>
<keyword evidence="10" id="KW-1185">Reference proteome</keyword>
<dbReference type="Pfam" id="PF04777">
    <property type="entry name" value="Evr1_Alr"/>
    <property type="match status" value="1"/>
</dbReference>
<evidence type="ECO:0000256" key="5">
    <source>
        <dbReference type="ARBA" id="ARBA00023157"/>
    </source>
</evidence>
<keyword evidence="6" id="KW-0812">Transmembrane</keyword>
<feature type="compositionally biased region" description="Basic and acidic residues" evidence="7">
    <location>
        <begin position="210"/>
        <end position="223"/>
    </location>
</feature>
<dbReference type="GO" id="GO:0050660">
    <property type="term" value="F:flavin adenine dinucleotide binding"/>
    <property type="evidence" value="ECO:0007669"/>
    <property type="project" value="TreeGrafter"/>
</dbReference>
<dbReference type="GO" id="GO:0005739">
    <property type="term" value="C:mitochondrion"/>
    <property type="evidence" value="ECO:0007669"/>
    <property type="project" value="TreeGrafter"/>
</dbReference>
<comment type="catalytic activity">
    <reaction evidence="6">
        <text>2 R'C(R)SH + O2 = R'C(R)S-S(R)CR' + H2O2</text>
        <dbReference type="Rhea" id="RHEA:17357"/>
        <dbReference type="ChEBI" id="CHEBI:15379"/>
        <dbReference type="ChEBI" id="CHEBI:16240"/>
        <dbReference type="ChEBI" id="CHEBI:16520"/>
        <dbReference type="ChEBI" id="CHEBI:17412"/>
        <dbReference type="EC" id="1.8.3.2"/>
    </reaction>
</comment>
<evidence type="ECO:0000256" key="2">
    <source>
        <dbReference type="ARBA" id="ARBA00022630"/>
    </source>
</evidence>
<keyword evidence="2 6" id="KW-0285">Flavoprotein</keyword>
<keyword evidence="4 6" id="KW-0560">Oxidoreductase</keyword>
<dbReference type="Gene3D" id="1.20.120.310">
    <property type="entry name" value="ERV/ALR sulfhydryl oxidase domain"/>
    <property type="match status" value="1"/>
</dbReference>
<evidence type="ECO:0000256" key="1">
    <source>
        <dbReference type="ARBA" id="ARBA00001974"/>
    </source>
</evidence>
<comment type="caution">
    <text evidence="9">The sequence shown here is derived from an EMBL/GenBank/DDBJ whole genome shotgun (WGS) entry which is preliminary data.</text>
</comment>
<dbReference type="InterPro" id="IPR036774">
    <property type="entry name" value="ERV/ALR_sulphydryl_oxid_sf"/>
</dbReference>
<comment type="cofactor">
    <cofactor evidence="1 6">
        <name>FAD</name>
        <dbReference type="ChEBI" id="CHEBI:57692"/>
    </cofactor>
</comment>
<organism evidence="9 10">
    <name type="scientific">Trichoglossum hirsutum</name>
    <dbReference type="NCBI Taxonomy" id="265104"/>
    <lineage>
        <taxon>Eukaryota</taxon>
        <taxon>Fungi</taxon>
        <taxon>Dikarya</taxon>
        <taxon>Ascomycota</taxon>
        <taxon>Pezizomycotina</taxon>
        <taxon>Geoglossomycetes</taxon>
        <taxon>Geoglossales</taxon>
        <taxon>Geoglossaceae</taxon>
        <taxon>Trichoglossum</taxon>
    </lineage>
</organism>
<reference evidence="9" key="1">
    <citation type="submission" date="2021-03" db="EMBL/GenBank/DDBJ databases">
        <title>Comparative genomics and phylogenomic investigation of the class Geoglossomycetes provide insights into ecological specialization and systematics.</title>
        <authorList>
            <person name="Melie T."/>
            <person name="Pirro S."/>
            <person name="Miller A.N."/>
            <person name="Quandt A."/>
        </authorList>
    </citation>
    <scope>NUCLEOTIDE SEQUENCE</scope>
    <source>
        <strain evidence="9">CAQ_001_2017</strain>
    </source>
</reference>
<protein>
    <recommendedName>
        <fullName evidence="6">Sulfhydryl oxidase</fullName>
        <ecNumber evidence="6">1.8.3.2</ecNumber>
    </recommendedName>
</protein>
<dbReference type="EC" id="1.8.3.2" evidence="6"/>
<dbReference type="PANTHER" id="PTHR12645:SF1">
    <property type="entry name" value="FAD-LINKED SULFHYDRYL OXIDASE ERV2"/>
    <property type="match status" value="1"/>
</dbReference>
<dbReference type="PROSITE" id="PS51324">
    <property type="entry name" value="ERV_ALR"/>
    <property type="match status" value="1"/>
</dbReference>
<gene>
    <name evidence="9" type="ORF">GP486_006544</name>
</gene>
<dbReference type="EMBL" id="JAGHQM010001499">
    <property type="protein sequence ID" value="KAH0553386.1"/>
    <property type="molecule type" value="Genomic_DNA"/>
</dbReference>
<evidence type="ECO:0000256" key="6">
    <source>
        <dbReference type="RuleBase" id="RU371123"/>
    </source>
</evidence>
<name>A0A9P8L7S7_9PEZI</name>
<dbReference type="SUPFAM" id="SSF69000">
    <property type="entry name" value="FAD-dependent thiol oxidase"/>
    <property type="match status" value="1"/>
</dbReference>
<dbReference type="InterPro" id="IPR039799">
    <property type="entry name" value="ALR/ERV"/>
</dbReference>
<evidence type="ECO:0000313" key="9">
    <source>
        <dbReference type="EMBL" id="KAH0553386.1"/>
    </source>
</evidence>